<feature type="binding site" evidence="7">
    <location>
        <begin position="84"/>
        <end position="86"/>
    </location>
    <ligand>
        <name>substrate</name>
    </ligand>
</feature>
<dbReference type="PANTHER" id="PTHR22960">
    <property type="entry name" value="MOLYBDOPTERIN COFACTOR SYNTHESIS PROTEIN A"/>
    <property type="match status" value="1"/>
</dbReference>
<comment type="catalytic activity">
    <reaction evidence="1 7">
        <text>(8S)-3',8-cyclo-7,8-dihydroguanosine 5'-triphosphate = cyclic pyranopterin phosphate + diphosphate</text>
        <dbReference type="Rhea" id="RHEA:49580"/>
        <dbReference type="ChEBI" id="CHEBI:33019"/>
        <dbReference type="ChEBI" id="CHEBI:59648"/>
        <dbReference type="ChEBI" id="CHEBI:131766"/>
        <dbReference type="EC" id="4.6.1.17"/>
    </reaction>
</comment>
<dbReference type="InterPro" id="IPR036522">
    <property type="entry name" value="MoaC_sf"/>
</dbReference>
<dbReference type="InterPro" id="IPR023045">
    <property type="entry name" value="MoaC"/>
</dbReference>
<dbReference type="GO" id="GO:0061799">
    <property type="term" value="F:cyclic pyranopterin monophosphate synthase activity"/>
    <property type="evidence" value="ECO:0007669"/>
    <property type="project" value="UniProtKB-UniRule"/>
</dbReference>
<feature type="region of interest" description="Disordered" evidence="8">
    <location>
        <begin position="1"/>
        <end position="24"/>
    </location>
</feature>
<reference evidence="10" key="2">
    <citation type="submission" date="2020-01" db="EMBL/GenBank/DDBJ databases">
        <authorList>
            <consortium name="NCBI Pathogen Detection Project"/>
        </authorList>
    </citation>
    <scope>NUCLEOTIDE SEQUENCE</scope>
    <source>
        <strain evidence="10">OLC2673_Aeromonas</strain>
    </source>
</reference>
<evidence type="ECO:0000256" key="8">
    <source>
        <dbReference type="SAM" id="MobiDB-lite"/>
    </source>
</evidence>
<comment type="function">
    <text evidence="6 7">Catalyzes the conversion of (8S)-3',8-cyclo-7,8-dihydroguanosine 5'-triphosphate to cyclic pyranopterin monophosphate (cPMP).</text>
</comment>
<evidence type="ECO:0000256" key="2">
    <source>
        <dbReference type="ARBA" id="ARBA00005046"/>
    </source>
</evidence>
<dbReference type="FunFam" id="3.30.70.640:FF:000001">
    <property type="entry name" value="Cyclic pyranopterin monophosphate synthase"/>
    <property type="match status" value="1"/>
</dbReference>
<feature type="active site" evidence="7">
    <location>
        <position position="137"/>
    </location>
</feature>
<feature type="binding site" evidence="7">
    <location>
        <begin position="122"/>
        <end position="123"/>
    </location>
    <ligand>
        <name>substrate</name>
    </ligand>
</feature>
<accession>A0AAD3U835</accession>
<comment type="caution">
    <text evidence="10">The sequence shown here is derived from an EMBL/GenBank/DDBJ whole genome shotgun (WGS) entry which is preliminary data.</text>
</comment>
<comment type="subunit">
    <text evidence="7">Homohexamer; trimer of dimers.</text>
</comment>
<evidence type="ECO:0000256" key="1">
    <source>
        <dbReference type="ARBA" id="ARBA00001637"/>
    </source>
</evidence>
<evidence type="ECO:0000256" key="6">
    <source>
        <dbReference type="ARBA" id="ARBA00055087"/>
    </source>
</evidence>
<dbReference type="InterPro" id="IPR050105">
    <property type="entry name" value="MoCo_biosynth_MoaA/MoaC"/>
</dbReference>
<dbReference type="EMBL" id="DACTUL010000003">
    <property type="protein sequence ID" value="HAT6342930.1"/>
    <property type="molecule type" value="Genomic_DNA"/>
</dbReference>
<dbReference type="NCBIfam" id="TIGR00581">
    <property type="entry name" value="moaC"/>
    <property type="match status" value="1"/>
</dbReference>
<evidence type="ECO:0000313" key="10">
    <source>
        <dbReference type="EMBL" id="HAT6342930.1"/>
    </source>
</evidence>
<proteinExistence type="inferred from homology"/>
<organism evidence="10 11">
    <name type="scientific">Aeromonas hydrophila</name>
    <dbReference type="NCBI Taxonomy" id="644"/>
    <lineage>
        <taxon>Bacteria</taxon>
        <taxon>Pseudomonadati</taxon>
        <taxon>Pseudomonadota</taxon>
        <taxon>Gammaproteobacteria</taxon>
        <taxon>Aeromonadales</taxon>
        <taxon>Aeromonadaceae</taxon>
        <taxon>Aeromonas</taxon>
    </lineage>
</organism>
<comment type="similarity">
    <text evidence="7">Belongs to the MoaC family.</text>
</comment>
<protein>
    <recommendedName>
        <fullName evidence="3 7">Cyclic pyranopterin monophosphate synthase</fullName>
        <ecNumber evidence="3 7">4.6.1.17</ecNumber>
    </recommendedName>
    <alternativeName>
        <fullName evidence="7">Molybdenum cofactor biosynthesis protein C</fullName>
    </alternativeName>
</protein>
<dbReference type="KEGG" id="ahi:VU14_14600"/>
<dbReference type="GO" id="GO:0006777">
    <property type="term" value="P:Mo-molybdopterin cofactor biosynthetic process"/>
    <property type="evidence" value="ECO:0007669"/>
    <property type="project" value="UniProtKB-UniRule"/>
</dbReference>
<dbReference type="Proteomes" id="UP000859505">
    <property type="component" value="Unassembled WGS sequence"/>
</dbReference>
<dbReference type="CDD" id="cd01420">
    <property type="entry name" value="MoaC_PE"/>
    <property type="match status" value="1"/>
</dbReference>
<feature type="domain" description="Molybdopterin cofactor biosynthesis C (MoaC)" evidence="9">
    <location>
        <begin position="24"/>
        <end position="159"/>
    </location>
</feature>
<name>A0AAD3U835_AERHY</name>
<dbReference type="AlphaFoldDB" id="A0AAD3U835"/>
<dbReference type="PANTHER" id="PTHR22960:SF29">
    <property type="entry name" value="CYCLIC PYRANOPTERIN MONOPHOSPHATE SYNTHASE"/>
    <property type="match status" value="1"/>
</dbReference>
<dbReference type="RefSeq" id="WP_041218303.1">
    <property type="nucleotide sequence ID" value="NZ_CP011100.1"/>
</dbReference>
<dbReference type="SUPFAM" id="SSF55040">
    <property type="entry name" value="Molybdenum cofactor biosynthesis protein C, MoaC"/>
    <property type="match status" value="1"/>
</dbReference>
<gene>
    <name evidence="7 10" type="primary">moaC</name>
    <name evidence="10" type="ORF">JAJ28_000612</name>
</gene>
<dbReference type="EC" id="4.6.1.17" evidence="3 7"/>
<dbReference type="Pfam" id="PF01967">
    <property type="entry name" value="MoaC"/>
    <property type="match status" value="1"/>
</dbReference>
<comment type="pathway">
    <text evidence="2 7">Cofactor biosynthesis; molybdopterin biosynthesis.</text>
</comment>
<evidence type="ECO:0000256" key="4">
    <source>
        <dbReference type="ARBA" id="ARBA00023150"/>
    </source>
</evidence>
<keyword evidence="5 7" id="KW-0456">Lyase</keyword>
<dbReference type="InterPro" id="IPR002820">
    <property type="entry name" value="Mopterin_CF_biosynth-C_dom"/>
</dbReference>
<feature type="compositionally biased region" description="Polar residues" evidence="8">
    <location>
        <begin position="1"/>
        <end position="20"/>
    </location>
</feature>
<dbReference type="HAMAP" id="MF_01224_B">
    <property type="entry name" value="MoaC_B"/>
    <property type="match status" value="1"/>
</dbReference>
<dbReference type="NCBIfam" id="NF006870">
    <property type="entry name" value="PRK09364.1"/>
    <property type="match status" value="1"/>
</dbReference>
<evidence type="ECO:0000313" key="11">
    <source>
        <dbReference type="Proteomes" id="UP000859505"/>
    </source>
</evidence>
<evidence type="ECO:0000256" key="7">
    <source>
        <dbReference type="HAMAP-Rule" id="MF_01224"/>
    </source>
</evidence>
<evidence type="ECO:0000259" key="9">
    <source>
        <dbReference type="Pfam" id="PF01967"/>
    </source>
</evidence>
<evidence type="ECO:0000256" key="3">
    <source>
        <dbReference type="ARBA" id="ARBA00012575"/>
    </source>
</evidence>
<sequence>MNPTEPKQTQPNLTHLNQSGEAHMVDVTDKRVTEREARAEAFVTMAPATLALILSGQHHKGDVFATARIAGIMAAKKTSDLIPLCHPLALTRVEVEIEPQAEQNRVHIRTLCKLAGKTGVEMEALTAASVAALTIYDMCKAVQKDMVIEQVRLVEKKGGKSGHFQLGVTDGEQA</sequence>
<dbReference type="InterPro" id="IPR047594">
    <property type="entry name" value="MoaC_bact/euk"/>
</dbReference>
<reference evidence="10" key="1">
    <citation type="journal article" date="2018" name="Genome Biol.">
        <title>SKESA: strategic k-mer extension for scrupulous assemblies.</title>
        <authorList>
            <person name="Souvorov A."/>
            <person name="Agarwala R."/>
            <person name="Lipman D.J."/>
        </authorList>
    </citation>
    <scope>NUCLEOTIDE SEQUENCE</scope>
    <source>
        <strain evidence="10">OLC2673_Aeromonas</strain>
    </source>
</reference>
<evidence type="ECO:0000256" key="5">
    <source>
        <dbReference type="ARBA" id="ARBA00023239"/>
    </source>
</evidence>
<dbReference type="Gene3D" id="3.30.70.640">
    <property type="entry name" value="Molybdopterin cofactor biosynthesis C (MoaC) domain"/>
    <property type="match status" value="1"/>
</dbReference>
<keyword evidence="4 7" id="KW-0501">Molybdenum cofactor biosynthesis</keyword>